<feature type="domain" description="DUF5916" evidence="2">
    <location>
        <begin position="245"/>
        <end position="666"/>
    </location>
</feature>
<keyword evidence="4" id="KW-1185">Reference proteome</keyword>
<evidence type="ECO:0000313" key="3">
    <source>
        <dbReference type="EMBL" id="MBC3791461.1"/>
    </source>
</evidence>
<sequence>MPHFYRKAMLVICLLMARPLLAQLPEPADPDATHNLHITRTKAPIKLDGLLDEPDWQSAPVAGQFFQNFPFDSSFAKLPTDVRVTFDANFLYIGVVVGQPRSTYITRSLKRDFEGGTSDVFIINIDPFKDKLNGFHFALSPFGVQREGLIANGSELSLDWDNKWYAEVKNYDDRWVAEIAIPFKTLRYRQVDGQNTWRINFGRNSLKQNETSTWYPVPRQFRPNNMAFTGLLVWDDAPPKPGPNISLIPYLSARTNRDFELGTPMDKGIQVGGDAKIAITPSLNLDLTVNPDFSQVEVDRQVTNLSRFELFFPERRQFFLENNDLFGTFGFDNSRPFFSRRIGIARGTLRRVNTDGDTLSYSSAVNVPIQFGARLSGKLDKNWRIGLLNMQTARVSRIDLPAANYSVGVLQRKVFSRSTIGAVFVNKQNFQTGDQPGTGPAAFNRVAGLEYNLYSKDNKWEGEFYYHRSFSPQELTTDAQTGGAHLMYTDRRWEIAVNGQYIGRHYRADVGYVPRRGVVNSYPKIQYKIYPKNPAVSRVVNVWGFGSEHELSANLPAYQLTDRNSNVYLFSSFLSQAEAYVGMSNSYTYLFFGFDPTNTDSKTLPEGTGYTNTTLFGAFQSNQRRNFSYSAEFTTGQYFNGRSSNVTGGFTYRYQPYGVFAIDYSYTAIVLPKPYASANFWLVGPRAELSFSRSVFFSTFIQYNTQANNINVNSRLQWRFRPVSDLFLVYTDNYFSNQFIQNPLVKNRALVLKMTYWLNV</sequence>
<dbReference type="InterPro" id="IPR045670">
    <property type="entry name" value="DUF5916"/>
</dbReference>
<evidence type="ECO:0000256" key="1">
    <source>
        <dbReference type="SAM" id="SignalP"/>
    </source>
</evidence>
<organism evidence="3 4">
    <name type="scientific">Spirosoma utsteinense</name>
    <dbReference type="NCBI Taxonomy" id="2585773"/>
    <lineage>
        <taxon>Bacteria</taxon>
        <taxon>Pseudomonadati</taxon>
        <taxon>Bacteroidota</taxon>
        <taxon>Cytophagia</taxon>
        <taxon>Cytophagales</taxon>
        <taxon>Cytophagaceae</taxon>
        <taxon>Spirosoma</taxon>
    </lineage>
</organism>
<dbReference type="Pfam" id="PF19313">
    <property type="entry name" value="DUF5916"/>
    <property type="match status" value="1"/>
</dbReference>
<reference evidence="3 4" key="1">
    <citation type="submission" date="2019-06" db="EMBL/GenBank/DDBJ databases">
        <title>Spirosoma utsteinense sp. nov. isolated from Antarctic ice-free soils.</title>
        <authorList>
            <person name="Tahon G."/>
        </authorList>
    </citation>
    <scope>NUCLEOTIDE SEQUENCE [LARGE SCALE GENOMIC DNA]</scope>
    <source>
        <strain evidence="3 4">LMG 31447</strain>
    </source>
</reference>
<feature type="chain" id="PRO_5045281726" description="DUF5916 domain-containing protein" evidence="1">
    <location>
        <begin position="23"/>
        <end position="760"/>
    </location>
</feature>
<name>A0ABR6W4E0_9BACT</name>
<dbReference type="SUPFAM" id="SSF49344">
    <property type="entry name" value="CBD9-like"/>
    <property type="match status" value="1"/>
</dbReference>
<keyword evidence="1" id="KW-0732">Signal</keyword>
<dbReference type="RefSeq" id="WP_186737257.1">
    <property type="nucleotide sequence ID" value="NZ_VFIA01000009.1"/>
</dbReference>
<dbReference type="Proteomes" id="UP000700732">
    <property type="component" value="Unassembled WGS sequence"/>
</dbReference>
<dbReference type="CDD" id="cd09618">
    <property type="entry name" value="CBM9_like_2"/>
    <property type="match status" value="1"/>
</dbReference>
<evidence type="ECO:0000259" key="2">
    <source>
        <dbReference type="Pfam" id="PF19313"/>
    </source>
</evidence>
<dbReference type="Gene3D" id="2.60.40.1190">
    <property type="match status" value="1"/>
</dbReference>
<evidence type="ECO:0000313" key="4">
    <source>
        <dbReference type="Proteomes" id="UP000700732"/>
    </source>
</evidence>
<feature type="signal peptide" evidence="1">
    <location>
        <begin position="1"/>
        <end position="22"/>
    </location>
</feature>
<dbReference type="EMBL" id="VFIA01000009">
    <property type="protein sequence ID" value="MBC3791461.1"/>
    <property type="molecule type" value="Genomic_DNA"/>
</dbReference>
<proteinExistence type="predicted"/>
<protein>
    <recommendedName>
        <fullName evidence="2">DUF5916 domain-containing protein</fullName>
    </recommendedName>
</protein>
<comment type="caution">
    <text evidence="3">The sequence shown here is derived from an EMBL/GenBank/DDBJ whole genome shotgun (WGS) entry which is preliminary data.</text>
</comment>
<accession>A0ABR6W4E0</accession>
<gene>
    <name evidence="3" type="ORF">FH603_1963</name>
</gene>